<dbReference type="PATRIC" id="fig|1679170.3.peg.4189"/>
<name>A0A0K9GYG1_9BACI</name>
<comment type="cofactor">
    <cofactor evidence="2">
        <name>Mg(2+)</name>
        <dbReference type="ChEBI" id="CHEBI:18420"/>
    </cofactor>
</comment>
<dbReference type="Proteomes" id="UP000037146">
    <property type="component" value="Unassembled WGS sequence"/>
</dbReference>
<comment type="similarity">
    <text evidence="4">Belongs to the peptidase M29 family.</text>
</comment>
<protein>
    <submittedName>
        <fullName evidence="10">Aminopeptidase</fullName>
    </submittedName>
</protein>
<keyword evidence="6" id="KW-0645">Protease</keyword>
<dbReference type="Gene3D" id="3.40.1830.10">
    <property type="entry name" value="Thermophilic metalloprotease (M29)"/>
    <property type="match status" value="1"/>
</dbReference>
<dbReference type="InterPro" id="IPR052170">
    <property type="entry name" value="M29_Exopeptidase"/>
</dbReference>
<evidence type="ECO:0000313" key="10">
    <source>
        <dbReference type="EMBL" id="KMY51287.1"/>
    </source>
</evidence>
<dbReference type="GO" id="GO:0006508">
    <property type="term" value="P:proteolysis"/>
    <property type="evidence" value="ECO:0007669"/>
    <property type="project" value="UniProtKB-KW"/>
</dbReference>
<organism evidence="10 11">
    <name type="scientific">Peribacillus loiseleuriae</name>
    <dbReference type="NCBI Taxonomy" id="1679170"/>
    <lineage>
        <taxon>Bacteria</taxon>
        <taxon>Bacillati</taxon>
        <taxon>Bacillota</taxon>
        <taxon>Bacilli</taxon>
        <taxon>Bacillales</taxon>
        <taxon>Bacillaceae</taxon>
        <taxon>Peribacillus</taxon>
    </lineage>
</organism>
<accession>A0A0K9GYG1</accession>
<evidence type="ECO:0000256" key="4">
    <source>
        <dbReference type="ARBA" id="ARBA00008236"/>
    </source>
</evidence>
<dbReference type="GO" id="GO:0004177">
    <property type="term" value="F:aminopeptidase activity"/>
    <property type="evidence" value="ECO:0007669"/>
    <property type="project" value="UniProtKB-KW"/>
</dbReference>
<keyword evidence="7" id="KW-0479">Metal-binding</keyword>
<keyword evidence="9" id="KW-0482">Metalloprotease</keyword>
<keyword evidence="5 10" id="KW-0031">Aminopeptidase</keyword>
<dbReference type="Pfam" id="PF02073">
    <property type="entry name" value="Peptidase_M29"/>
    <property type="match status" value="1"/>
</dbReference>
<evidence type="ECO:0000256" key="7">
    <source>
        <dbReference type="ARBA" id="ARBA00022723"/>
    </source>
</evidence>
<evidence type="ECO:0000256" key="3">
    <source>
        <dbReference type="ARBA" id="ARBA00001947"/>
    </source>
</evidence>
<dbReference type="AlphaFoldDB" id="A0A0K9GYG1"/>
<gene>
    <name evidence="10" type="ORF">AC625_18475</name>
</gene>
<dbReference type="InterPro" id="IPR000787">
    <property type="entry name" value="Peptidase_M29"/>
</dbReference>
<comment type="caution">
    <text evidence="10">The sequence shown here is derived from an EMBL/GenBank/DDBJ whole genome shotgun (WGS) entry which is preliminary data.</text>
</comment>
<reference evidence="11" key="1">
    <citation type="submission" date="2015-07" db="EMBL/GenBank/DDBJ databases">
        <title>Genome sequencing project for genomic taxonomy and phylogenomics of Bacillus-like bacteria.</title>
        <authorList>
            <person name="Liu B."/>
            <person name="Wang J."/>
            <person name="Zhu Y."/>
            <person name="Liu G."/>
            <person name="Chen Q."/>
            <person name="Chen Z."/>
            <person name="Lan J."/>
            <person name="Che J."/>
            <person name="Ge C."/>
            <person name="Shi H."/>
            <person name="Pan Z."/>
            <person name="Liu X."/>
        </authorList>
    </citation>
    <scope>NUCLEOTIDE SEQUENCE [LARGE SCALE GENOMIC DNA]</scope>
    <source>
        <strain evidence="11">FJAT-27997</strain>
    </source>
</reference>
<evidence type="ECO:0000256" key="6">
    <source>
        <dbReference type="ARBA" id="ARBA00022670"/>
    </source>
</evidence>
<evidence type="ECO:0000256" key="9">
    <source>
        <dbReference type="ARBA" id="ARBA00023049"/>
    </source>
</evidence>
<evidence type="ECO:0000313" key="11">
    <source>
        <dbReference type="Proteomes" id="UP000037146"/>
    </source>
</evidence>
<dbReference type="STRING" id="1679170.AC625_18475"/>
<comment type="cofactor">
    <cofactor evidence="3">
        <name>Zn(2+)</name>
        <dbReference type="ChEBI" id="CHEBI:29105"/>
    </cofactor>
</comment>
<evidence type="ECO:0000256" key="1">
    <source>
        <dbReference type="ARBA" id="ARBA00001941"/>
    </source>
</evidence>
<sequence length="371" mass="41850">MKDPRIEQLAKNLINYSVKLQKGEKVLIENFGLQRELVNALVKEAYAAGGYPFVSLKDHQVDRALLMGAKEDQFDMIAEFEANVMKNMDAYIGLRAGDNINEQSDVPAEKMAIHGNTVGKKVHREIRVPKTKWVVLRYPTNSMAQLAKMSTEAFEDFYFNVCNLDYGKMSEAMDSLVELMNRTDKVRLTGPGTDLTFSIKDIKAIKCAGELNIPDGEVYSAPVRDSVNGTITYNTPSPYQGFTFENVKLTFKDGKIVEATANDTERINKIFDTDEGARFVGEFAIGVNPFILHPMQDILFDEKIDGSFHFTPGQCYDDAYNGNHSNIHWDLVNIQRPDYGGGSIYFDDVLIRQDGRFVIPELEKLNPENLK</sequence>
<dbReference type="SUPFAM" id="SSF144052">
    <property type="entry name" value="Thermophilic metalloprotease-like"/>
    <property type="match status" value="1"/>
</dbReference>
<dbReference type="GO" id="GO:0008237">
    <property type="term" value="F:metallopeptidase activity"/>
    <property type="evidence" value="ECO:0007669"/>
    <property type="project" value="UniProtKB-KW"/>
</dbReference>
<dbReference type="PANTHER" id="PTHR34448:SF1">
    <property type="entry name" value="BLL6088 PROTEIN"/>
    <property type="match status" value="1"/>
</dbReference>
<dbReference type="InterPro" id="IPR035097">
    <property type="entry name" value="M29_N-terminal"/>
</dbReference>
<dbReference type="OrthoDB" id="9803993at2"/>
<evidence type="ECO:0000256" key="8">
    <source>
        <dbReference type="ARBA" id="ARBA00022801"/>
    </source>
</evidence>
<keyword evidence="8" id="KW-0378">Hydrolase</keyword>
<comment type="cofactor">
    <cofactor evidence="1">
        <name>Co(2+)</name>
        <dbReference type="ChEBI" id="CHEBI:48828"/>
    </cofactor>
</comment>
<proteinExistence type="inferred from homology"/>
<keyword evidence="11" id="KW-1185">Reference proteome</keyword>
<dbReference type="GO" id="GO:0046872">
    <property type="term" value="F:metal ion binding"/>
    <property type="evidence" value="ECO:0007669"/>
    <property type="project" value="UniProtKB-KW"/>
</dbReference>
<evidence type="ECO:0000256" key="2">
    <source>
        <dbReference type="ARBA" id="ARBA00001946"/>
    </source>
</evidence>
<dbReference type="EMBL" id="LFZW01000001">
    <property type="protein sequence ID" value="KMY51287.1"/>
    <property type="molecule type" value="Genomic_DNA"/>
</dbReference>
<dbReference type="RefSeq" id="WP_049682634.1">
    <property type="nucleotide sequence ID" value="NZ_LFZW01000001.1"/>
</dbReference>
<dbReference type="PANTHER" id="PTHR34448">
    <property type="entry name" value="AMINOPEPTIDASE"/>
    <property type="match status" value="1"/>
</dbReference>
<evidence type="ECO:0000256" key="5">
    <source>
        <dbReference type="ARBA" id="ARBA00022438"/>
    </source>
</evidence>